<accession>A0A7L9RSJ6</accession>
<organism evidence="1 2">
    <name type="scientific">Candidatus Bodocaedibacter vickermanii</name>
    <dbReference type="NCBI Taxonomy" id="2741701"/>
    <lineage>
        <taxon>Bacteria</taxon>
        <taxon>Pseudomonadati</taxon>
        <taxon>Pseudomonadota</taxon>
        <taxon>Alphaproteobacteria</taxon>
        <taxon>Holosporales</taxon>
        <taxon>Candidatus Paracaedibacteraceae</taxon>
        <taxon>Candidatus Bodocaedibacter</taxon>
    </lineage>
</organism>
<dbReference type="AlphaFoldDB" id="A0A7L9RSJ6"/>
<sequence length="192" mass="22289">MEVFGRLIAPLFYEATEPDHVTKLQKYILDNFESILLGFRGRLLLLLPKLAAQQTPFTQEFIYRLHQELIKAILNQSSAPDDETRRVTASCLSLLLKNFRTPFLRYAMEIIMFNSDSDNEERLFSRLPADLKNFRWITVGNPTMYNYDEFASNGRSILSESLRQALMDQRFEEFVKEMGFGNCIAINPLFGV</sequence>
<evidence type="ECO:0000313" key="1">
    <source>
        <dbReference type="EMBL" id="QOL19519.1"/>
    </source>
</evidence>
<evidence type="ECO:0000313" key="2">
    <source>
        <dbReference type="Proteomes" id="UP000594001"/>
    </source>
</evidence>
<gene>
    <name evidence="1" type="ORF">CPBP_00281</name>
</gene>
<dbReference type="EMBL" id="CP054719">
    <property type="protein sequence ID" value="QOL19519.1"/>
    <property type="molecule type" value="Genomic_DNA"/>
</dbReference>
<proteinExistence type="predicted"/>
<dbReference type="Proteomes" id="UP000594001">
    <property type="component" value="Chromosome"/>
</dbReference>
<dbReference type="KEGG" id="pbal:CPBP_00281"/>
<name>A0A7L9RSJ6_9PROT</name>
<protein>
    <submittedName>
        <fullName evidence="1">Uncharacterized protein</fullName>
    </submittedName>
</protein>
<reference evidence="1 2" key="1">
    <citation type="submission" date="2020-06" db="EMBL/GenBank/DDBJ databases">
        <title>The endosymbiont of the kinetoplastid Bodo saltans is a Paracaedibacter-like alpha-proteobacterium possessing a putative toxin-antitoxin system.</title>
        <authorList>
            <person name="Midha S."/>
            <person name="Rigden D.J."/>
            <person name="Siozios S."/>
            <person name="Hurst G.D.D."/>
            <person name="Jackson A.P."/>
        </authorList>
    </citation>
    <scope>NUCLEOTIDE SEQUENCE [LARGE SCALE GENOMIC DNA]</scope>
    <source>
        <strain evidence="1">Lake Konstanz</strain>
    </source>
</reference>
<keyword evidence="2" id="KW-1185">Reference proteome</keyword>